<name>A0ABV3W940_9BURK</name>
<feature type="region of interest" description="Disordered" evidence="1">
    <location>
        <begin position="150"/>
        <end position="178"/>
    </location>
</feature>
<dbReference type="CDD" id="cd14744">
    <property type="entry name" value="PAAR_CT_2"/>
    <property type="match status" value="1"/>
</dbReference>
<gene>
    <name evidence="2" type="ORF">AB3X84_06925</name>
</gene>
<dbReference type="Pfam" id="PF05488">
    <property type="entry name" value="PAAR_motif"/>
    <property type="match status" value="1"/>
</dbReference>
<proteinExistence type="predicted"/>
<reference evidence="2 3" key="1">
    <citation type="submission" date="2024-07" db="EMBL/GenBank/DDBJ databases">
        <title>A survey of Mimosa microsymbionts across Brazilian biomes reveals a high diversity of Paraburkholderia nodulating endemic species, but also that Cupriavidus is common as a symbiont of widespread species.</title>
        <authorList>
            <person name="Rouws L."/>
            <person name="Barauna A."/>
            <person name="Beukes C."/>
            <person name="Rouws J.R.C."/>
            <person name="De Faria S.M."/>
            <person name="Gross E."/>
            <person name="Bueno Dos Reis Junior F."/>
            <person name="Simon M.F."/>
            <person name="Maluk M."/>
            <person name="Odee D.W."/>
            <person name="Kenicer G."/>
            <person name="Young J.P.W."/>
            <person name="Reis V.M."/>
            <person name="Zilli J."/>
            <person name="James E.K."/>
        </authorList>
    </citation>
    <scope>NUCLEOTIDE SEQUENCE [LARGE SCALE GENOMIC DNA]</scope>
    <source>
        <strain evidence="2 3">BR14375</strain>
    </source>
</reference>
<accession>A0ABV3W940</accession>
<dbReference type="EMBL" id="JBFPKE010000002">
    <property type="protein sequence ID" value="MEX3749728.1"/>
    <property type="molecule type" value="Genomic_DNA"/>
</dbReference>
<dbReference type="InterPro" id="IPR008727">
    <property type="entry name" value="PAAR_motif"/>
</dbReference>
<evidence type="ECO:0000256" key="1">
    <source>
        <dbReference type="SAM" id="MobiDB-lite"/>
    </source>
</evidence>
<evidence type="ECO:0000313" key="3">
    <source>
        <dbReference type="Proteomes" id="UP001558535"/>
    </source>
</evidence>
<organism evidence="2 3">
    <name type="scientific">Paraburkholderia phenoliruptrix</name>
    <dbReference type="NCBI Taxonomy" id="252970"/>
    <lineage>
        <taxon>Bacteria</taxon>
        <taxon>Pseudomonadati</taxon>
        <taxon>Pseudomonadota</taxon>
        <taxon>Betaproteobacteria</taxon>
        <taxon>Burkholderiales</taxon>
        <taxon>Burkholderiaceae</taxon>
        <taxon>Paraburkholderia</taxon>
    </lineage>
</organism>
<comment type="caution">
    <text evidence="2">The sequence shown here is derived from an EMBL/GenBank/DDBJ whole genome shotgun (WGS) entry which is preliminary data.</text>
</comment>
<keyword evidence="3" id="KW-1185">Reference proteome</keyword>
<evidence type="ECO:0000313" key="2">
    <source>
        <dbReference type="EMBL" id="MEX3749728.1"/>
    </source>
</evidence>
<dbReference type="Proteomes" id="UP001558535">
    <property type="component" value="Unassembled WGS sequence"/>
</dbReference>
<protein>
    <submittedName>
        <fullName evidence="2">PAAR domain-containing protein</fullName>
    </submittedName>
</protein>
<sequence length="246" mass="26509">MNIGKNCNTLIACCNVGDIKRPFGGARKPVFWCNYPIPSASVTGYSAALKQSRGCPLIRYNIVDGDKTSADGIAIASSNSCLNMGKALVMLGDYAECPKCNAKGRIVGDGPRRPTRLMGRQPALNNDLCMCSCKEKPRLINSLSSLWEEVGSDDTDKRSSSQNTGNPGAEPEHDGEPQLGRRFQFVDSDTQEPLANRQYVVNVDGQTSHGITDESGFADIDGRPGSDIQVHLVFRAPTGNLKVQEG</sequence>
<dbReference type="RefSeq" id="WP_368608346.1">
    <property type="nucleotide sequence ID" value="NZ_JBFPKB010000004.1"/>
</dbReference>